<proteinExistence type="inferred from homology"/>
<evidence type="ECO:0000313" key="5">
    <source>
        <dbReference type="EMBL" id="ACD12717.1"/>
    </source>
</evidence>
<gene>
    <name evidence="5" type="primary">rps3</name>
</gene>
<accession>B2VQ35</accession>
<dbReference type="SUPFAM" id="SSF54821">
    <property type="entry name" value="Ribosomal protein S3 C-terminal domain"/>
    <property type="match status" value="1"/>
</dbReference>
<keyword evidence="5" id="KW-0496">Mitochondrion</keyword>
<dbReference type="GO" id="GO:0005840">
    <property type="term" value="C:ribosome"/>
    <property type="evidence" value="ECO:0007669"/>
    <property type="project" value="UniProtKB-KW"/>
</dbReference>
<sequence length="1775" mass="213216">MIKSKGRKTNKQIKNMQTSLLKDYKFKNVVAKKNINYTFTVTLDSVYRKKPYALFLKMASKTIYRTPRVNIYNNYRAKKNFQRPYDQLNTLKLKKEMQSYLTRWFQIHRQQVRLKTATKIINTDVQLSNYKKKKLNENFNRFTNNIWLNENFVKAKLQYLRTYAKLKRRRNDTFGRVAGKVIKVRIQVLKKQLKQLDYRKSHSKVFPISYYGPSYKRQILFEKKTKSVLKQIKYLKKNNLLWYSVLFAPHIQHKKKKRVSIFKRYYQTQRRKNQRYQKNKKFSSNNSQQYNKQNSNYKTSRQYFIKKRLQYLSLDRSKVKRTKKRKNLWKKWKKSQRIKKLQLKVYRKVIATQRKHYMREITSAFIKRLTDFLIKQKKLKVQLQEKIQTIVKNIGADSQIHEQFNEIDQLQTLSVIQNTIKNAVSRQVTQLKTKIRLSVQPAKVKIKLPKMKQQFKLLTSRMQYWRKRQELRKRTFKIKGHYVYGKAYRRRYLPGYYSIKKKRFIKGYRQKYGSYRRGYYKAYNQVRPQSKKSKKKSNKKHGYWEKRYTKTGKRRKIHKTPFNRVNDKRSKDRILVTFAKLRFVNTRGFVFKKAQKLKTIKSQVINAILTSRRNKAINQILKFVTIVPQSAHEINQQLPVNELFNMTKRSCAVLNSLGYTKRLRKRVAKLLVFKIKNNKKRKYVQKHILSELNLKQKNKQTQIIKNKLLVRVLSNNINEFFTYSRRILNWLKFFQSQQTVVYKKIVFGNNLAKSKQRTLQQLNRTFTNSLLKVSSLILQESNNTFTMKDQLKQSFTAFLHQNSTGMLFTKQKQLSRIKFISRRIRNKRKLRMVIKRNGKSKFVGLGIILRAHYRRVRQLNMNNSKLQPIVESIGMTGKLINGEEAPVFPLNNWMNVIKNKTQLAVIADGVKVLKVKHMNLNMKKLYKHICLKNRYYAKKKKVMKQPKKIVFRKSIQKFTKSNKRKKNKVVSYNHDKSRRKRTLNLDEKVTNFQKTQWQKLFLKRSVSKNAYLQILANFDFGNQQTIIPDLLVELQNQIAKENETNDSNNISDIDSDTIITTSNLRSKNLKHVVNGVNEVNYKYSKLHQQWRNILLLKKRLRKGGITKKKKALIQKLLENGNITKKGSIYKRLKKVCKVINVTNNLNIIRKPQVKKVRKTRLHKDVKERKVEQKGRFKKKRFIKIRAKSENPKWRKKKRKRSKGRRAKILKFRKIIKVPYFIRPRIINQRGLRKYMQKCNARRLFKVKLPKQQLRIKKKQLSKVKKAQIVLKLLNKYFKNEEKVQIVNWLQNQKISQLKNKRYVTQKVKNFLKEYIKACYVTELNIKTLSSRQKENKLVKAYITTELDNNTLKGDLLEVYGQVKKQPNSFQTQIKKVRKRIRTVKRKQNWKPRKIRSIWKLKKSRRKVLERIRSIYSKGVKSRFKYKKRKLSLKRSKKISRKIIKAHRRAKKAGVKINKHLIIASYYYYFKKLRYDRIVLDKLNYKQRHLSISNQSKSKLSKFLLYLLMRVYLKKSLYKRTNIRKGLRRLKQTSTKNQLAVRLKILGKHLKRFTKGITSQSKKYIGAVKKTILIKVLIKVLRSLLQTQIRTKKDAKRRRKIKEIIKIFLYPLLINKRQIQKVRLRKKNKIYLLMAQIFLYNVKQLVTSVNYSINFFGITGSSITAEYVLRRLRERLMTCHKHGGWFLTSIQKKLMRSKHVVGFKLKFSGRITGNSMAQKNIIKKGIIGNSNMNVYIDFAQDNIVRKHGKCGLKLWIVRNLLTYMPYKYVYTYNFKN</sequence>
<dbReference type="GeneID" id="3912603"/>
<comment type="similarity">
    <text evidence="1">Belongs to the universal ribosomal protein uS3 family.</text>
</comment>
<evidence type="ECO:0000256" key="1">
    <source>
        <dbReference type="ARBA" id="ARBA00010761"/>
    </source>
</evidence>
<dbReference type="RefSeq" id="YP_492621.2">
    <property type="nucleotide sequence ID" value="NC_007787.2"/>
</dbReference>
<dbReference type="InterPro" id="IPR036419">
    <property type="entry name" value="Ribosomal_S3_C_sf"/>
</dbReference>
<organism evidence="5">
    <name type="scientific">Dictyostelium citrinum</name>
    <name type="common">Slime mold</name>
    <dbReference type="NCBI Taxonomy" id="361072"/>
    <lineage>
        <taxon>Eukaryota</taxon>
        <taxon>Amoebozoa</taxon>
        <taxon>Evosea</taxon>
        <taxon>Eumycetozoa</taxon>
        <taxon>Dictyostelia</taxon>
        <taxon>Dictyosteliales</taxon>
        <taxon>Dictyosteliaceae</taxon>
        <taxon>Dictyostelium</taxon>
    </lineage>
</organism>
<evidence type="ECO:0000256" key="2">
    <source>
        <dbReference type="ARBA" id="ARBA00022980"/>
    </source>
</evidence>
<dbReference type="EMBL" id="DQ336395">
    <property type="protein sequence ID" value="ACD12717.1"/>
    <property type="molecule type" value="Genomic_DNA"/>
</dbReference>
<keyword evidence="2 5" id="KW-0689">Ribosomal protein</keyword>
<dbReference type="GO" id="GO:1990904">
    <property type="term" value="C:ribonucleoprotein complex"/>
    <property type="evidence" value="ECO:0007669"/>
    <property type="project" value="UniProtKB-KW"/>
</dbReference>
<evidence type="ECO:0000256" key="4">
    <source>
        <dbReference type="SAM" id="MobiDB-lite"/>
    </source>
</evidence>
<keyword evidence="3" id="KW-0687">Ribonucleoprotein</keyword>
<reference evidence="5" key="1">
    <citation type="submission" date="2007-11" db="EMBL/GenBank/DDBJ databases">
        <authorList>
            <person name="Heidel A.J."/>
            <person name="Gloeckner G."/>
        </authorList>
    </citation>
    <scope>NUCLEOTIDE SEQUENCE</scope>
</reference>
<geneLocation type="mitochondrion" evidence="5"/>
<feature type="compositionally biased region" description="Low complexity" evidence="4">
    <location>
        <begin position="282"/>
        <end position="295"/>
    </location>
</feature>
<reference evidence="5" key="2">
    <citation type="journal article" date="2008" name="Mol. Biol. Evol.">
        <title>Mitochondrial genome evolution in the social amoebae.</title>
        <authorList>
            <person name="Heidel A.J."/>
            <person name="Gloeckner G."/>
        </authorList>
    </citation>
    <scope>NUCLEOTIDE SEQUENCE</scope>
</reference>
<name>B2VQ35_DICCI</name>
<protein>
    <submittedName>
        <fullName evidence="5">Ribosomal protein S3</fullName>
    </submittedName>
</protein>
<evidence type="ECO:0000256" key="3">
    <source>
        <dbReference type="ARBA" id="ARBA00023274"/>
    </source>
</evidence>
<feature type="region of interest" description="Disordered" evidence="4">
    <location>
        <begin position="273"/>
        <end position="295"/>
    </location>
</feature>
<dbReference type="Gene3D" id="3.30.1140.32">
    <property type="entry name" value="Ribosomal protein S3, C-terminal domain"/>
    <property type="match status" value="1"/>
</dbReference>